<keyword evidence="1 2" id="KW-0238">DNA-binding</keyword>
<dbReference type="InterPro" id="IPR009057">
    <property type="entry name" value="Homeodomain-like_sf"/>
</dbReference>
<evidence type="ECO:0000259" key="3">
    <source>
        <dbReference type="PROSITE" id="PS50977"/>
    </source>
</evidence>
<dbReference type="Proteomes" id="UP000198833">
    <property type="component" value="Unassembled WGS sequence"/>
</dbReference>
<dbReference type="PROSITE" id="PS50977">
    <property type="entry name" value="HTH_TETR_2"/>
    <property type="match status" value="1"/>
</dbReference>
<evidence type="ECO:0000313" key="4">
    <source>
        <dbReference type="EMBL" id="SEQ26714.1"/>
    </source>
</evidence>
<dbReference type="STRING" id="89093.SAMN04488558_10778"/>
<reference evidence="4 5" key="1">
    <citation type="submission" date="2016-10" db="EMBL/GenBank/DDBJ databases">
        <authorList>
            <person name="de Groot N.N."/>
        </authorList>
    </citation>
    <scope>NUCLEOTIDE SEQUENCE [LARGE SCALE GENOMIC DNA]</scope>
    <source>
        <strain evidence="4 5">DSM 15695</strain>
    </source>
</reference>
<proteinExistence type="predicted"/>
<dbReference type="OrthoDB" id="9810250at2"/>
<organism evidence="4 5">
    <name type="scientific">Ignavigranum ruoffiae</name>
    <dbReference type="NCBI Taxonomy" id="89093"/>
    <lineage>
        <taxon>Bacteria</taxon>
        <taxon>Bacillati</taxon>
        <taxon>Bacillota</taxon>
        <taxon>Bacilli</taxon>
        <taxon>Lactobacillales</taxon>
        <taxon>Aerococcaceae</taxon>
        <taxon>Ignavigranum</taxon>
    </lineage>
</organism>
<evidence type="ECO:0000313" key="5">
    <source>
        <dbReference type="Proteomes" id="UP000198833"/>
    </source>
</evidence>
<dbReference type="InterPro" id="IPR039532">
    <property type="entry name" value="TetR_C_Firmicutes"/>
</dbReference>
<dbReference type="EMBL" id="FOEN01000007">
    <property type="protein sequence ID" value="SEQ26714.1"/>
    <property type="molecule type" value="Genomic_DNA"/>
</dbReference>
<evidence type="ECO:0000256" key="2">
    <source>
        <dbReference type="PROSITE-ProRule" id="PRU00335"/>
    </source>
</evidence>
<accession>A0A1H9ELY8</accession>
<feature type="domain" description="HTH tetR-type" evidence="3">
    <location>
        <begin position="9"/>
        <end position="69"/>
    </location>
</feature>
<dbReference type="PANTHER" id="PTHR43479:SF7">
    <property type="entry name" value="TETR-FAMILY TRANSCRIPTIONAL REGULATOR"/>
    <property type="match status" value="1"/>
</dbReference>
<keyword evidence="5" id="KW-1185">Reference proteome</keyword>
<dbReference type="InterPro" id="IPR050624">
    <property type="entry name" value="HTH-type_Tx_Regulator"/>
</dbReference>
<sequence>MSSKDLRAQKTEQALRNAFLDLTRHQSFDKLTIQDLCNQAQIRRSTFYRHYQDKFDFLGQLTHYLLAEFNQKNRTSYSVLQPEDFYRAVIEDILNFLQDYHYLSLSLLSSDYYTLIADILYQQIYQTIANRFQLEKKNGFVFCMEEERLAEFLAGGIIRVVFNWVRSGQTTEIDLLSEQIYKMLIQFWKSIPNTQQSQDSSELNQ</sequence>
<protein>
    <submittedName>
        <fullName evidence="4">DNA-binding transcriptional regulator, AcrR family</fullName>
    </submittedName>
</protein>
<evidence type="ECO:0000256" key="1">
    <source>
        <dbReference type="ARBA" id="ARBA00023125"/>
    </source>
</evidence>
<dbReference type="AlphaFoldDB" id="A0A1H9ELY8"/>
<name>A0A1H9ELY8_9LACT</name>
<dbReference type="Gene3D" id="1.10.357.10">
    <property type="entry name" value="Tetracycline Repressor, domain 2"/>
    <property type="match status" value="1"/>
</dbReference>
<dbReference type="Pfam" id="PF14278">
    <property type="entry name" value="TetR_C_8"/>
    <property type="match status" value="1"/>
</dbReference>
<dbReference type="SUPFAM" id="SSF46689">
    <property type="entry name" value="Homeodomain-like"/>
    <property type="match status" value="1"/>
</dbReference>
<dbReference type="PANTHER" id="PTHR43479">
    <property type="entry name" value="ACREF/ENVCD OPERON REPRESSOR-RELATED"/>
    <property type="match status" value="1"/>
</dbReference>
<dbReference type="InterPro" id="IPR001647">
    <property type="entry name" value="HTH_TetR"/>
</dbReference>
<gene>
    <name evidence="4" type="ORF">SAMN04488558_10778</name>
</gene>
<feature type="DNA-binding region" description="H-T-H motif" evidence="2">
    <location>
        <begin position="32"/>
        <end position="51"/>
    </location>
</feature>
<dbReference type="RefSeq" id="WP_092572044.1">
    <property type="nucleotide sequence ID" value="NZ_CP149446.1"/>
</dbReference>
<dbReference type="GO" id="GO:0003677">
    <property type="term" value="F:DNA binding"/>
    <property type="evidence" value="ECO:0007669"/>
    <property type="project" value="UniProtKB-UniRule"/>
</dbReference>